<dbReference type="Proteomes" id="UP000321907">
    <property type="component" value="Unassembled WGS sequence"/>
</dbReference>
<organism evidence="2 3">
    <name type="scientific">Neolewinella aurantiaca</name>
    <dbReference type="NCBI Taxonomy" id="2602767"/>
    <lineage>
        <taxon>Bacteria</taxon>
        <taxon>Pseudomonadati</taxon>
        <taxon>Bacteroidota</taxon>
        <taxon>Saprospiria</taxon>
        <taxon>Saprospirales</taxon>
        <taxon>Lewinellaceae</taxon>
        <taxon>Neolewinella</taxon>
    </lineage>
</organism>
<feature type="signal peptide" evidence="1">
    <location>
        <begin position="1"/>
        <end position="21"/>
    </location>
</feature>
<dbReference type="OrthoDB" id="1114561at2"/>
<dbReference type="InterPro" id="IPR011486">
    <property type="entry name" value="BBP2"/>
</dbReference>
<dbReference type="AlphaFoldDB" id="A0A5C7FD83"/>
<reference evidence="2 3" key="1">
    <citation type="submission" date="2019-08" db="EMBL/GenBank/DDBJ databases">
        <title>Lewinella sp. strain SSH13 Genome sequencing and assembly.</title>
        <authorList>
            <person name="Kim I."/>
        </authorList>
    </citation>
    <scope>NUCLEOTIDE SEQUENCE [LARGE SCALE GENOMIC DNA]</scope>
    <source>
        <strain evidence="2 3">SSH13</strain>
    </source>
</reference>
<dbReference type="Gene3D" id="2.40.160.10">
    <property type="entry name" value="Porin"/>
    <property type="match status" value="1"/>
</dbReference>
<accession>A0A5C7FD83</accession>
<gene>
    <name evidence="2" type="ORF">FUA23_15795</name>
</gene>
<sequence>MKTIFKFTLAFMLLSSTTLFAQVSADLPAADPVTAPADEEKEEEETPGLQISGFADVYYQQNFTEGADSELPLVFPTSFTDRANEFTIGMANVTLAQEFEKVSFVAQLGFGPRAEAANGDVPAVQQLFVTYAPSDFVTFTLGNFGTFVGYEVIDPINVNYSTSYLFSNGPFFHTGIKADFAIAEGFGAMVGVFNDTDSKFDDVEGKHIGAQLSAETGNLAAYLNFLAGKEAEGETDDLDQSGFQVDLTATYEVSETFMLGLNVSDKTSSVDGSTVDGFTGAALYATVGISDGFDLGFRGEYFTGKLAEGVTGDAPSVTAFTLSGNYKVGPLTIIPEVRFDSGNDQVVFDSQPSGIFPSADDNSVAAFILAAVYTF</sequence>
<dbReference type="SUPFAM" id="SSF56935">
    <property type="entry name" value="Porins"/>
    <property type="match status" value="1"/>
</dbReference>
<evidence type="ECO:0000313" key="3">
    <source>
        <dbReference type="Proteomes" id="UP000321907"/>
    </source>
</evidence>
<evidence type="ECO:0000313" key="2">
    <source>
        <dbReference type="EMBL" id="TXF88104.1"/>
    </source>
</evidence>
<feature type="chain" id="PRO_5023042906" evidence="1">
    <location>
        <begin position="22"/>
        <end position="375"/>
    </location>
</feature>
<keyword evidence="3" id="KW-1185">Reference proteome</keyword>
<proteinExistence type="predicted"/>
<protein>
    <submittedName>
        <fullName evidence="2">Porin</fullName>
    </submittedName>
</protein>
<dbReference type="Pfam" id="PF07642">
    <property type="entry name" value="BBP2"/>
    <property type="match status" value="1"/>
</dbReference>
<dbReference type="InterPro" id="IPR023614">
    <property type="entry name" value="Porin_dom_sf"/>
</dbReference>
<name>A0A5C7FD83_9BACT</name>
<keyword evidence="1" id="KW-0732">Signal</keyword>
<dbReference type="EMBL" id="VOXD01000026">
    <property type="protein sequence ID" value="TXF88104.1"/>
    <property type="molecule type" value="Genomic_DNA"/>
</dbReference>
<dbReference type="RefSeq" id="WP_147931730.1">
    <property type="nucleotide sequence ID" value="NZ_VOXD01000026.1"/>
</dbReference>
<comment type="caution">
    <text evidence="2">The sequence shown here is derived from an EMBL/GenBank/DDBJ whole genome shotgun (WGS) entry which is preliminary data.</text>
</comment>
<evidence type="ECO:0000256" key="1">
    <source>
        <dbReference type="SAM" id="SignalP"/>
    </source>
</evidence>